<evidence type="ECO:0000313" key="6">
    <source>
        <dbReference type="Proteomes" id="UP001278050"/>
    </source>
</evidence>
<keyword evidence="3" id="KW-0687">Ribonucleoprotein</keyword>
<evidence type="ECO:0000256" key="3">
    <source>
        <dbReference type="ARBA" id="ARBA00023274"/>
    </source>
</evidence>
<dbReference type="InterPro" id="IPR001911">
    <property type="entry name" value="Ribosomal_bS21"/>
</dbReference>
<reference evidence="5 6" key="1">
    <citation type="submission" date="2023-11" db="EMBL/GenBank/DDBJ databases">
        <title>MicrobeMod: A computational toolkit for identifying prokaryotic methylation and restriction-modification with nanopore sequencing.</title>
        <authorList>
            <person name="Crits-Christoph A."/>
            <person name="Kang S.C."/>
            <person name="Lee H."/>
            <person name="Ostrov N."/>
        </authorList>
    </citation>
    <scope>NUCLEOTIDE SEQUENCE [LARGE SCALE GENOMIC DNA]</scope>
    <source>
        <strain evidence="5 6">ATCC BAA-571</strain>
    </source>
</reference>
<comment type="caution">
    <text evidence="5">The sequence shown here is derived from an EMBL/GenBank/DDBJ whole genome shotgun (WGS) entry which is preliminary data.</text>
</comment>
<evidence type="ECO:0000256" key="2">
    <source>
        <dbReference type="ARBA" id="ARBA00022980"/>
    </source>
</evidence>
<keyword evidence="6" id="KW-1185">Reference proteome</keyword>
<dbReference type="NCBIfam" id="TIGR00030">
    <property type="entry name" value="S21p"/>
    <property type="match status" value="1"/>
</dbReference>
<gene>
    <name evidence="5" type="primary">rpsU</name>
    <name evidence="5" type="ORF">SIM71_05680</name>
</gene>
<dbReference type="EMBL" id="JAWXXP010000001">
    <property type="protein sequence ID" value="MDX5991537.1"/>
    <property type="molecule type" value="Genomic_DNA"/>
</dbReference>
<organism evidence="5 6">
    <name type="scientific">Ectopseudomonas alcaliphila</name>
    <dbReference type="NCBI Taxonomy" id="101564"/>
    <lineage>
        <taxon>Bacteria</taxon>
        <taxon>Pseudomonadati</taxon>
        <taxon>Pseudomonadota</taxon>
        <taxon>Gammaproteobacteria</taxon>
        <taxon>Pseudomonadales</taxon>
        <taxon>Pseudomonadaceae</taxon>
        <taxon>Ectopseudomonas</taxon>
    </lineage>
</organism>
<protein>
    <recommendedName>
        <fullName evidence="4">Small ribosomal subunit protein bS21</fullName>
    </recommendedName>
</protein>
<dbReference type="Proteomes" id="UP001278050">
    <property type="component" value="Unassembled WGS sequence"/>
</dbReference>
<dbReference type="PRINTS" id="PR00976">
    <property type="entry name" value="RIBOSOMALS21"/>
</dbReference>
<evidence type="ECO:0000313" key="5">
    <source>
        <dbReference type="EMBL" id="MDX5991537.1"/>
    </source>
</evidence>
<comment type="similarity">
    <text evidence="1">Belongs to the bacterial ribosomal protein bS21 family.</text>
</comment>
<keyword evidence="2 5" id="KW-0689">Ribosomal protein</keyword>
<evidence type="ECO:0000256" key="1">
    <source>
        <dbReference type="ARBA" id="ARBA00006640"/>
    </source>
</evidence>
<dbReference type="GO" id="GO:0005840">
    <property type="term" value="C:ribosome"/>
    <property type="evidence" value="ECO:0007669"/>
    <property type="project" value="UniProtKB-KW"/>
</dbReference>
<dbReference type="RefSeq" id="WP_238380531.1">
    <property type="nucleotide sequence ID" value="NZ_CBCSET010000001.1"/>
</dbReference>
<evidence type="ECO:0000256" key="4">
    <source>
        <dbReference type="ARBA" id="ARBA00035135"/>
    </source>
</evidence>
<name>A0ABU4PUD8_9GAMM</name>
<accession>A0ABU4PUD8</accession>
<sequence>MQKMTITVNIEDDESIEIALRKFKKKVKHETDRRWHKRRFGYYEKPSILKRKAKKMKKLSIQSGGSLWLKIGLKEQFSKSGNLAAGR</sequence>
<proteinExistence type="inferred from homology"/>